<feature type="transmembrane region" description="Helical" evidence="1">
    <location>
        <begin position="40"/>
        <end position="61"/>
    </location>
</feature>
<organism evidence="2 3">
    <name type="scientific">Butyricicoccus faecihominis</name>
    <dbReference type="NCBI Taxonomy" id="1712515"/>
    <lineage>
        <taxon>Bacteria</taxon>
        <taxon>Bacillati</taxon>
        <taxon>Bacillota</taxon>
        <taxon>Clostridia</taxon>
        <taxon>Eubacteriales</taxon>
        <taxon>Butyricicoccaceae</taxon>
        <taxon>Butyricicoccus</taxon>
    </lineage>
</organism>
<keyword evidence="3" id="KW-1185">Reference proteome</keyword>
<proteinExistence type="predicted"/>
<evidence type="ECO:0000313" key="3">
    <source>
        <dbReference type="Proteomes" id="UP000620147"/>
    </source>
</evidence>
<evidence type="ECO:0000256" key="1">
    <source>
        <dbReference type="SAM" id="Phobius"/>
    </source>
</evidence>
<name>A0ABQ1E1H6_9FIRM</name>
<keyword evidence="1" id="KW-1133">Transmembrane helix</keyword>
<keyword evidence="1" id="KW-0812">Transmembrane</keyword>
<gene>
    <name evidence="2" type="ORF">BUFA31_19410</name>
</gene>
<evidence type="ECO:0000313" key="2">
    <source>
        <dbReference type="EMBL" id="GFO88777.1"/>
    </source>
</evidence>
<dbReference type="Proteomes" id="UP000620147">
    <property type="component" value="Unassembled WGS sequence"/>
</dbReference>
<reference evidence="2 3" key="1">
    <citation type="submission" date="2020-06" db="EMBL/GenBank/DDBJ databases">
        <title>Characterization of fructooligosaccharide metabolism and fructooligosaccharide-degrading enzymes in human commensal butyrate producers.</title>
        <authorList>
            <person name="Tanno H."/>
            <person name="Fujii T."/>
            <person name="Hirano K."/>
            <person name="Maeno S."/>
            <person name="Tonozuka T."/>
            <person name="Sakamoto M."/>
            <person name="Ohkuma M."/>
            <person name="Tochio T."/>
            <person name="Endo A."/>
        </authorList>
    </citation>
    <scope>NUCLEOTIDE SEQUENCE [LARGE SCALE GENOMIC DNA]</scope>
    <source>
        <strain evidence="2 3">JCM 31056</strain>
    </source>
</reference>
<protein>
    <submittedName>
        <fullName evidence="2">Uncharacterized protein</fullName>
    </submittedName>
</protein>
<sequence length="81" mass="9426">MSIWAAIAVLLLWMFQSTNQAVVGTILPYYCKYVFHNDSWMYSTLYLSETIVLIVGILYQLDKKYPAIMKELAEREARGEL</sequence>
<comment type="caution">
    <text evidence="2">The sequence shown here is derived from an EMBL/GenBank/DDBJ whole genome shotgun (WGS) entry which is preliminary data.</text>
</comment>
<keyword evidence="1" id="KW-0472">Membrane</keyword>
<dbReference type="EMBL" id="BLYJ01000025">
    <property type="protein sequence ID" value="GFO88777.1"/>
    <property type="molecule type" value="Genomic_DNA"/>
</dbReference>
<accession>A0ABQ1E1H6</accession>
<dbReference type="RefSeq" id="WP_188886583.1">
    <property type="nucleotide sequence ID" value="NZ_BLYJ01000025.1"/>
</dbReference>